<comment type="caution">
    <text evidence="2">The sequence shown here is derived from an EMBL/GenBank/DDBJ whole genome shotgun (WGS) entry which is preliminary data.</text>
</comment>
<reference evidence="2 3" key="1">
    <citation type="submission" date="2019-11" db="EMBL/GenBank/DDBJ databases">
        <title>P. haliotis isolates from Z. marina roots.</title>
        <authorList>
            <person name="Cohen M."/>
            <person name="Jospin G."/>
            <person name="Eisen J.A."/>
            <person name="Coil D.A."/>
        </authorList>
    </citation>
    <scope>NUCLEOTIDE SEQUENCE [LARGE SCALE GENOMIC DNA]</scope>
    <source>
        <strain evidence="2 3">UCD-MCMsp1aY</strain>
    </source>
</reference>
<keyword evidence="1" id="KW-1133">Transmembrane helix</keyword>
<evidence type="ECO:0000256" key="1">
    <source>
        <dbReference type="SAM" id="Phobius"/>
    </source>
</evidence>
<dbReference type="OrthoDB" id="5772022at2"/>
<protein>
    <submittedName>
        <fullName evidence="2">Uncharacterized protein</fullName>
    </submittedName>
</protein>
<dbReference type="AlphaFoldDB" id="A0A6N8FBB7"/>
<feature type="transmembrane region" description="Helical" evidence="1">
    <location>
        <begin position="31"/>
        <end position="48"/>
    </location>
</feature>
<sequence>MLYLVVAIVLILSACFLSIEAMKNGLGKKRWFFSGLVFGPMVWPMLNVKKQMLLRKQSGSGVVFLRA</sequence>
<dbReference type="Proteomes" id="UP000439994">
    <property type="component" value="Unassembled WGS sequence"/>
</dbReference>
<evidence type="ECO:0000313" key="3">
    <source>
        <dbReference type="Proteomes" id="UP000439994"/>
    </source>
</evidence>
<keyword evidence="1" id="KW-0812">Transmembrane</keyword>
<gene>
    <name evidence="2" type="ORF">GNP35_07250</name>
</gene>
<evidence type="ECO:0000313" key="2">
    <source>
        <dbReference type="EMBL" id="MUH72290.1"/>
    </source>
</evidence>
<proteinExistence type="predicted"/>
<keyword evidence="3" id="KW-1185">Reference proteome</keyword>
<dbReference type="RefSeq" id="WP_155695482.1">
    <property type="nucleotide sequence ID" value="NZ_WOCD01000003.1"/>
</dbReference>
<organism evidence="2 3">
    <name type="scientific">Psychrosphaera haliotis</name>
    <dbReference type="NCBI Taxonomy" id="555083"/>
    <lineage>
        <taxon>Bacteria</taxon>
        <taxon>Pseudomonadati</taxon>
        <taxon>Pseudomonadota</taxon>
        <taxon>Gammaproteobacteria</taxon>
        <taxon>Alteromonadales</taxon>
        <taxon>Pseudoalteromonadaceae</taxon>
        <taxon>Psychrosphaera</taxon>
    </lineage>
</organism>
<name>A0A6N8FBB7_9GAMM</name>
<dbReference type="EMBL" id="WOCD01000003">
    <property type="protein sequence ID" value="MUH72290.1"/>
    <property type="molecule type" value="Genomic_DNA"/>
</dbReference>
<accession>A0A6N8FBB7</accession>
<keyword evidence="1" id="KW-0472">Membrane</keyword>